<dbReference type="GO" id="GO:0016705">
    <property type="term" value="F:oxidoreductase activity, acting on paired donors, with incorporation or reduction of molecular oxygen"/>
    <property type="evidence" value="ECO:0007669"/>
    <property type="project" value="InterPro"/>
</dbReference>
<protein>
    <submittedName>
        <fullName evidence="3">LLM class F420-dependent oxidoreductase</fullName>
    </submittedName>
</protein>
<dbReference type="PANTHER" id="PTHR43244">
    <property type="match status" value="1"/>
</dbReference>
<sequence length="323" mass="35232">MSVALGITLFRPTVQSLLQSVEQAEEAGIPMVWVPSEPVGPDSLTALAIVAARTRKIQLGSGIAVTYSRHPVTLANQALAIAEVAPERFRLGIGVSHPFVVERMYGLPFQKPMEYLREYVGILRGLLWNGEVKQQGKHFSVDVQLPATSVPPRTPLILAAVQKNMFRLAGEIADGAMVSWGLLSYMKTVALPALQEGAALAGRPVPGVIASAPVIYSTDFTQVRQVAYQALGRYVYMPVYQKLFADAGFPLLPDLRPSDELIKEMFIYGDDATILHRLGAIYEAGIDEVQVAAYPAQDPLREELAIMNLLGEFARKNSARQSS</sequence>
<dbReference type="SUPFAM" id="SSF51679">
    <property type="entry name" value="Bacterial luciferase-like"/>
    <property type="match status" value="1"/>
</dbReference>
<organism evidence="3 4">
    <name type="scientific">Tengunoibacter tsumagoiensis</name>
    <dbReference type="NCBI Taxonomy" id="2014871"/>
    <lineage>
        <taxon>Bacteria</taxon>
        <taxon>Bacillati</taxon>
        <taxon>Chloroflexota</taxon>
        <taxon>Ktedonobacteria</taxon>
        <taxon>Ktedonobacterales</taxon>
        <taxon>Dictyobacteraceae</taxon>
        <taxon>Tengunoibacter</taxon>
    </lineage>
</organism>
<dbReference type="CDD" id="cd01097">
    <property type="entry name" value="Tetrahydromethanopterin_reductase"/>
    <property type="match status" value="1"/>
</dbReference>
<dbReference type="InterPro" id="IPR011251">
    <property type="entry name" value="Luciferase-like_dom"/>
</dbReference>
<keyword evidence="1" id="KW-0560">Oxidoreductase</keyword>
<dbReference type="InterPro" id="IPR050564">
    <property type="entry name" value="F420-G6PD/mer"/>
</dbReference>
<dbReference type="PANTHER" id="PTHR43244:SF1">
    <property type="entry name" value="5,10-METHYLENETETRAHYDROMETHANOPTERIN REDUCTASE"/>
    <property type="match status" value="1"/>
</dbReference>
<dbReference type="AlphaFoldDB" id="A0A401ZW18"/>
<evidence type="ECO:0000256" key="1">
    <source>
        <dbReference type="ARBA" id="ARBA00023002"/>
    </source>
</evidence>
<name>A0A401ZW18_9CHLR</name>
<dbReference type="InterPro" id="IPR036661">
    <property type="entry name" value="Luciferase-like_sf"/>
</dbReference>
<dbReference type="Proteomes" id="UP000287352">
    <property type="component" value="Unassembled WGS sequence"/>
</dbReference>
<comment type="caution">
    <text evidence="3">The sequence shown here is derived from an EMBL/GenBank/DDBJ whole genome shotgun (WGS) entry which is preliminary data.</text>
</comment>
<evidence type="ECO:0000313" key="4">
    <source>
        <dbReference type="Proteomes" id="UP000287352"/>
    </source>
</evidence>
<keyword evidence="4" id="KW-1185">Reference proteome</keyword>
<proteinExistence type="predicted"/>
<dbReference type="RefSeq" id="WP_218028866.1">
    <property type="nucleotide sequence ID" value="NZ_BIFR01000001.1"/>
</dbReference>
<evidence type="ECO:0000313" key="3">
    <source>
        <dbReference type="EMBL" id="GCE10986.1"/>
    </source>
</evidence>
<dbReference type="Gene3D" id="3.20.20.30">
    <property type="entry name" value="Luciferase-like domain"/>
    <property type="match status" value="1"/>
</dbReference>
<dbReference type="EMBL" id="BIFR01000001">
    <property type="protein sequence ID" value="GCE10986.1"/>
    <property type="molecule type" value="Genomic_DNA"/>
</dbReference>
<feature type="domain" description="Luciferase-like" evidence="2">
    <location>
        <begin position="13"/>
        <end position="287"/>
    </location>
</feature>
<evidence type="ECO:0000259" key="2">
    <source>
        <dbReference type="Pfam" id="PF00296"/>
    </source>
</evidence>
<dbReference type="Pfam" id="PF00296">
    <property type="entry name" value="Bac_luciferase"/>
    <property type="match status" value="1"/>
</dbReference>
<reference evidence="4" key="1">
    <citation type="submission" date="2018-12" db="EMBL/GenBank/DDBJ databases">
        <title>Tengunoibacter tsumagoiensis gen. nov., sp. nov., Dictyobacter kobayashii sp. nov., D. alpinus sp. nov., and D. joshuensis sp. nov. and description of Dictyobacteraceae fam. nov. within the order Ktedonobacterales isolated from Tengu-no-mugimeshi.</title>
        <authorList>
            <person name="Wang C.M."/>
            <person name="Zheng Y."/>
            <person name="Sakai Y."/>
            <person name="Toyoda A."/>
            <person name="Minakuchi Y."/>
            <person name="Abe K."/>
            <person name="Yokota A."/>
            <person name="Yabe S."/>
        </authorList>
    </citation>
    <scope>NUCLEOTIDE SEQUENCE [LARGE SCALE GENOMIC DNA]</scope>
    <source>
        <strain evidence="4">Uno3</strain>
    </source>
</reference>
<gene>
    <name evidence="3" type="ORF">KTT_08450</name>
</gene>
<accession>A0A401ZW18</accession>